<dbReference type="Proteomes" id="UP000722957">
    <property type="component" value="Unassembled WGS sequence"/>
</dbReference>
<dbReference type="RefSeq" id="WP_194573969.1">
    <property type="nucleotide sequence ID" value="NZ_RDOM01000218.1"/>
</dbReference>
<feature type="domain" description="EcoEI R protein C-terminal" evidence="1">
    <location>
        <begin position="2"/>
        <end position="71"/>
    </location>
</feature>
<protein>
    <recommendedName>
        <fullName evidence="1">EcoEI R protein C-terminal domain-containing protein</fullName>
    </recommendedName>
</protein>
<evidence type="ECO:0000259" key="1">
    <source>
        <dbReference type="Pfam" id="PF08463"/>
    </source>
</evidence>
<dbReference type="AlphaFoldDB" id="A0ABD4KSJ0"/>
<evidence type="ECO:0000313" key="2">
    <source>
        <dbReference type="EMBL" id="MBF4274364.1"/>
    </source>
</evidence>
<dbReference type="Pfam" id="PF08463">
    <property type="entry name" value="EcoEI_R_C"/>
    <property type="match status" value="1"/>
</dbReference>
<sequence>LQKILASRAWKTPQREWLETIAAQMKANIVVDESNLNEGIFKQRLGGLQRANKLFEQPVVDVLAQFNRAIWSDDDRKETA</sequence>
<dbReference type="EMBL" id="RDOM01000218">
    <property type="protein sequence ID" value="MBF4274364.1"/>
    <property type="molecule type" value="Genomic_DNA"/>
</dbReference>
<gene>
    <name evidence="2" type="ORF">EAY07_20595</name>
</gene>
<comment type="caution">
    <text evidence="2">The sequence shown here is derived from an EMBL/GenBank/DDBJ whole genome shotgun (WGS) entry which is preliminary data.</text>
</comment>
<feature type="non-terminal residue" evidence="2">
    <location>
        <position position="1"/>
    </location>
</feature>
<evidence type="ECO:0000313" key="3">
    <source>
        <dbReference type="Proteomes" id="UP000722957"/>
    </source>
</evidence>
<reference evidence="2 3" key="1">
    <citation type="journal article" date="2021" name="PeerJ">
        <title>Analysis of 44 Vibrio anguillarum genomes reveals high genetic diversity.</title>
        <authorList>
            <person name="Hansen M.J."/>
            <person name="Dalsgaard I."/>
        </authorList>
    </citation>
    <scope>NUCLEOTIDE SEQUENCE [LARGE SCALE GENOMIC DNA]</scope>
    <source>
        <strain evidence="2 3">17-16730-2A</strain>
    </source>
</reference>
<organism evidence="2 3">
    <name type="scientific">Vibrio anguillarum</name>
    <name type="common">Listonella anguillarum</name>
    <dbReference type="NCBI Taxonomy" id="55601"/>
    <lineage>
        <taxon>Bacteria</taxon>
        <taxon>Pseudomonadati</taxon>
        <taxon>Pseudomonadota</taxon>
        <taxon>Gammaproteobacteria</taxon>
        <taxon>Vibrionales</taxon>
        <taxon>Vibrionaceae</taxon>
        <taxon>Vibrio</taxon>
    </lineage>
</organism>
<accession>A0ABD4KSJ0</accession>
<dbReference type="InterPro" id="IPR013670">
    <property type="entry name" value="EcoEI_R_C_dom"/>
</dbReference>
<name>A0ABD4KSJ0_VIBAN</name>
<proteinExistence type="predicted"/>